<dbReference type="EMBL" id="LFYR01000277">
    <property type="protein sequence ID" value="KMZ74569.1"/>
    <property type="molecule type" value="Genomic_DNA"/>
</dbReference>
<feature type="transmembrane region" description="Helical" evidence="6">
    <location>
        <begin position="233"/>
        <end position="255"/>
    </location>
</feature>
<comment type="caution">
    <text evidence="7">The sequence shown here is derived from an EMBL/GenBank/DDBJ whole genome shotgun (WGS) entry which is preliminary data.</text>
</comment>
<keyword evidence="9" id="KW-1185">Reference proteome</keyword>
<dbReference type="InterPro" id="IPR044991">
    <property type="entry name" value="TET_plant"/>
</dbReference>
<reference evidence="9" key="2">
    <citation type="journal article" date="2016" name="Nature">
        <title>The genome of the seagrass Zostera marina reveals angiosperm adaptation to the sea.</title>
        <authorList>
            <person name="Olsen J.L."/>
            <person name="Rouze P."/>
            <person name="Verhelst B."/>
            <person name="Lin Y.-C."/>
            <person name="Bayer T."/>
            <person name="Collen J."/>
            <person name="Dattolo E."/>
            <person name="De Paoli E."/>
            <person name="Dittami S."/>
            <person name="Maumus F."/>
            <person name="Michel G."/>
            <person name="Kersting A."/>
            <person name="Lauritano C."/>
            <person name="Lohaus R."/>
            <person name="Toepel M."/>
            <person name="Tonon T."/>
            <person name="Vanneste K."/>
            <person name="Amirebrahimi M."/>
            <person name="Brakel J."/>
            <person name="Bostroem C."/>
            <person name="Chovatia M."/>
            <person name="Grimwood J."/>
            <person name="Jenkins J.W."/>
            <person name="Jueterbock A."/>
            <person name="Mraz A."/>
            <person name="Stam W.T."/>
            <person name="Tice H."/>
            <person name="Bornberg-Bauer E."/>
            <person name="Green P.J."/>
            <person name="Pearson G.A."/>
            <person name="Procaccini G."/>
            <person name="Duarte C.M."/>
            <person name="Schmutz J."/>
            <person name="Reusch T.B.H."/>
            <person name="Van de Peer Y."/>
        </authorList>
    </citation>
    <scope>NUCLEOTIDE SEQUENCE [LARGE SCALE GENOMIC DNA]</scope>
    <source>
        <strain evidence="9">cv. Finnish</strain>
    </source>
</reference>
<accession>A0A0K9Q215</accession>
<feature type="transmembrane region" description="Helical" evidence="6">
    <location>
        <begin position="46"/>
        <end position="65"/>
    </location>
</feature>
<dbReference type="PROSITE" id="PS00421">
    <property type="entry name" value="TM4_1"/>
    <property type="match status" value="1"/>
</dbReference>
<evidence type="ECO:0000256" key="3">
    <source>
        <dbReference type="ARBA" id="ARBA00022692"/>
    </source>
</evidence>
<dbReference type="GO" id="GO:0009506">
    <property type="term" value="C:plasmodesma"/>
    <property type="evidence" value="ECO:0000318"/>
    <property type="project" value="GO_Central"/>
</dbReference>
<evidence type="ECO:0000256" key="5">
    <source>
        <dbReference type="ARBA" id="ARBA00023136"/>
    </source>
</evidence>
<dbReference type="InterPro" id="IPR018499">
    <property type="entry name" value="Tetraspanin/Peripherin"/>
</dbReference>
<dbReference type="PANTHER" id="PTHR32191">
    <property type="entry name" value="TETRASPANIN-8-RELATED"/>
    <property type="match status" value="1"/>
</dbReference>
<dbReference type="Proteomes" id="UP000036987">
    <property type="component" value="Unassembled WGS sequence"/>
</dbReference>
<evidence type="ECO:0000256" key="4">
    <source>
        <dbReference type="ARBA" id="ARBA00022989"/>
    </source>
</evidence>
<keyword evidence="3 6" id="KW-0812">Transmembrane</keyword>
<reference evidence="7" key="1">
    <citation type="submission" date="2015-06" db="EMBL/GenBank/DDBJ databases">
        <title>The genome of the seagrass Zostera marina.</title>
        <authorList>
            <person name="Olsen J.L."/>
            <person name="Schmutz J."/>
            <person name="Jenkins J."/>
            <person name="Grimwood J."/>
            <person name="Amirebrahimi M."/>
            <person name="Tice H."/>
            <person name="Chovatia M."/>
            <person name="Van de Peer Y."/>
            <person name="Rouze P."/>
            <person name="Verhelst B."/>
            <person name="Lin Y.-C."/>
        </authorList>
    </citation>
    <scope>NUCLEOTIDE SEQUENCE [LARGE SCALE GENOMIC DNA]</scope>
    <source>
        <strain evidence="7">Finnish</strain>
    </source>
</reference>
<dbReference type="PRINTS" id="PR00259">
    <property type="entry name" value="TMFOUR"/>
</dbReference>
<protein>
    <submittedName>
        <fullName evidence="7">Senescence-associated protein</fullName>
    </submittedName>
</protein>
<evidence type="ECO:0000313" key="9">
    <source>
        <dbReference type="Proteomes" id="UP000036987"/>
    </source>
</evidence>
<keyword evidence="4 6" id="KW-1133">Transmembrane helix</keyword>
<dbReference type="AlphaFoldDB" id="A0A0K9Q215"/>
<feature type="transmembrane region" description="Helical" evidence="6">
    <location>
        <begin position="72"/>
        <end position="96"/>
    </location>
</feature>
<dbReference type="Pfam" id="PF00335">
    <property type="entry name" value="Tetraspanin"/>
    <property type="match status" value="1"/>
</dbReference>
<gene>
    <name evidence="7" type="ORF">ZOSMA_125G00300</name>
    <name evidence="8" type="ORF">ZOSMA_125G00320</name>
</gene>
<keyword evidence="5 6" id="KW-0472">Membrane</keyword>
<dbReference type="OMA" id="RRDNAYH"/>
<dbReference type="EMBL" id="LFYR01000277">
    <property type="protein sequence ID" value="KMZ74567.1"/>
    <property type="molecule type" value="Genomic_DNA"/>
</dbReference>
<sequence length="267" mass="29951">MVRLSNNLLGILNVVVFVLSIPIFIAGVWLANQASSECEKFLDKPMIVLGVFLMAVSLAGIIGACCRVSCLLWLYLCVMFILILLIFCFTVFAFVVTNKGAGEAVSGRGYKEYKLGDYSHWLQKRVESGKNWDRIRSCVQESKVCQKLANKGDSVQQFFRQNLSPLQSGCCKPPTECNLQYVNATYWSGKISPGSADNQDCKEWNNDPSVLCYNCNSCKAGILASIKDDWKKVAIVNVVFLVFLVIVYSIGCCAFRNNRNDNYYMKR</sequence>
<organism evidence="7 9">
    <name type="scientific">Zostera marina</name>
    <name type="common">Eelgrass</name>
    <dbReference type="NCBI Taxonomy" id="29655"/>
    <lineage>
        <taxon>Eukaryota</taxon>
        <taxon>Viridiplantae</taxon>
        <taxon>Streptophyta</taxon>
        <taxon>Embryophyta</taxon>
        <taxon>Tracheophyta</taxon>
        <taxon>Spermatophyta</taxon>
        <taxon>Magnoliopsida</taxon>
        <taxon>Liliopsida</taxon>
        <taxon>Zosteraceae</taxon>
        <taxon>Zostera</taxon>
    </lineage>
</organism>
<evidence type="ECO:0000313" key="8">
    <source>
        <dbReference type="EMBL" id="KMZ74569.1"/>
    </source>
</evidence>
<proteinExistence type="inferred from homology"/>
<evidence type="ECO:0000256" key="2">
    <source>
        <dbReference type="ARBA" id="ARBA00006840"/>
    </source>
</evidence>
<evidence type="ECO:0000313" key="7">
    <source>
        <dbReference type="EMBL" id="KMZ74567.1"/>
    </source>
</evidence>
<comment type="subcellular location">
    <subcellularLocation>
        <location evidence="1">Membrane</location>
        <topology evidence="1">Multi-pass membrane protein</topology>
    </subcellularLocation>
</comment>
<dbReference type="GO" id="GO:0009734">
    <property type="term" value="P:auxin-activated signaling pathway"/>
    <property type="evidence" value="ECO:0007669"/>
    <property type="project" value="InterPro"/>
</dbReference>
<feature type="transmembrane region" description="Helical" evidence="6">
    <location>
        <begin position="7"/>
        <end position="31"/>
    </location>
</feature>
<dbReference type="OrthoDB" id="1892640at2759"/>
<comment type="similarity">
    <text evidence="2">Belongs to the tetraspanin (TM4SF) family.</text>
</comment>
<dbReference type="InterPro" id="IPR018503">
    <property type="entry name" value="Tetraspanin_CS"/>
</dbReference>
<evidence type="ECO:0000256" key="6">
    <source>
        <dbReference type="SAM" id="Phobius"/>
    </source>
</evidence>
<dbReference type="GO" id="GO:0005886">
    <property type="term" value="C:plasma membrane"/>
    <property type="evidence" value="ECO:0000318"/>
    <property type="project" value="GO_Central"/>
</dbReference>
<name>A0A0K9Q215_ZOSMR</name>
<evidence type="ECO:0000256" key="1">
    <source>
        <dbReference type="ARBA" id="ARBA00004141"/>
    </source>
</evidence>